<evidence type="ECO:0000313" key="1">
    <source>
        <dbReference type="EMBL" id="SQA42425.1"/>
    </source>
</evidence>
<organism evidence="1 2">
    <name type="scientific">Yersinia pestis</name>
    <dbReference type="NCBI Taxonomy" id="632"/>
    <lineage>
        <taxon>Bacteria</taxon>
        <taxon>Pseudomonadati</taxon>
        <taxon>Pseudomonadota</taxon>
        <taxon>Gammaproteobacteria</taxon>
        <taxon>Enterobacterales</taxon>
        <taxon>Yersiniaceae</taxon>
        <taxon>Yersinia</taxon>
    </lineage>
</organism>
<evidence type="ECO:0008006" key="3">
    <source>
        <dbReference type="Google" id="ProtNLM"/>
    </source>
</evidence>
<dbReference type="EMBL" id="UAVH01000004">
    <property type="protein sequence ID" value="SQA42425.1"/>
    <property type="molecule type" value="Genomic_DNA"/>
</dbReference>
<dbReference type="Proteomes" id="UP000251879">
    <property type="component" value="Unassembled WGS sequence"/>
</dbReference>
<sequence length="54" mass="6100">MISKSKDKVLPRRDCGLKRHLALINGECLSFLIEHDCYLHLNLAASEDIESLCS</sequence>
<dbReference type="AlphaFoldDB" id="A0AAX2HZ41"/>
<gene>
    <name evidence="1" type="ORF">NCTC5923_01418</name>
</gene>
<reference evidence="1 2" key="1">
    <citation type="submission" date="2018-06" db="EMBL/GenBank/DDBJ databases">
        <authorList>
            <consortium name="Pathogen Informatics"/>
            <person name="Doyle S."/>
        </authorList>
    </citation>
    <scope>NUCLEOTIDE SEQUENCE [LARGE SCALE GENOMIC DNA]</scope>
    <source>
        <strain evidence="1 2">NCTC5923</strain>
    </source>
</reference>
<comment type="caution">
    <text evidence="1">The sequence shown here is derived from an EMBL/GenBank/DDBJ whole genome shotgun (WGS) entry which is preliminary data.</text>
</comment>
<name>A0AAX2HZ41_YERPE</name>
<protein>
    <recommendedName>
        <fullName evidence="3">Transposase</fullName>
    </recommendedName>
</protein>
<accession>A0AAX2HZ41</accession>
<evidence type="ECO:0000313" key="2">
    <source>
        <dbReference type="Proteomes" id="UP000251879"/>
    </source>
</evidence>
<proteinExistence type="predicted"/>